<reference evidence="1" key="2">
    <citation type="submission" date="2018-01" db="EMBL/GenBank/DDBJ databases">
        <authorList>
            <person name="Clerissi C."/>
        </authorList>
    </citation>
    <scope>NUCLEOTIDE SEQUENCE</scope>
    <source>
        <strain evidence="1">Cupriavidus oxalaticus LMG 2235</strain>
    </source>
</reference>
<comment type="caution">
    <text evidence="1">The sequence shown here is derived from an EMBL/GenBank/DDBJ whole genome shotgun (WGS) entry which is preliminary data.</text>
</comment>
<evidence type="ECO:0000313" key="2">
    <source>
        <dbReference type="EMBL" id="SPC12446.1"/>
    </source>
</evidence>
<dbReference type="EMBL" id="OGUS01000066">
    <property type="protein sequence ID" value="SPC06573.1"/>
    <property type="molecule type" value="Genomic_DNA"/>
</dbReference>
<dbReference type="AlphaFoldDB" id="A0A375FPA8"/>
<sequence length="105" mass="11879">MCVPRRFRISKIKVRGRTQVAAIDSARGFSEGEWLLVRTIADGFGMVVLLERGRRAAPALHFRFRLRDRFSGRRSWLVPCWSISTRLSATTVGCTWSAKVGGLVR</sequence>
<organism evidence="1 3">
    <name type="scientific">Cupriavidus oxalaticus</name>
    <dbReference type="NCBI Taxonomy" id="96344"/>
    <lineage>
        <taxon>Bacteria</taxon>
        <taxon>Pseudomonadati</taxon>
        <taxon>Pseudomonadota</taxon>
        <taxon>Betaproteobacteria</taxon>
        <taxon>Burkholderiales</taxon>
        <taxon>Burkholderiaceae</taxon>
        <taxon>Cupriavidus</taxon>
    </lineage>
</organism>
<gene>
    <name evidence="2" type="ORF">CO2235_150101</name>
    <name evidence="1" type="ORF">CO2235_U600018</name>
</gene>
<name>A0A375FPA8_9BURK</name>
<protein>
    <submittedName>
        <fullName evidence="1">Uncharacterized protein</fullName>
    </submittedName>
</protein>
<proteinExistence type="predicted"/>
<dbReference type="Proteomes" id="UP000256862">
    <property type="component" value="Chromosome CO2235"/>
</dbReference>
<reference evidence="3" key="1">
    <citation type="submission" date="2018-01" db="EMBL/GenBank/DDBJ databases">
        <authorList>
            <person name="Gaut B.S."/>
            <person name="Morton B.R."/>
            <person name="Clegg M.T."/>
            <person name="Duvall M.R."/>
        </authorList>
    </citation>
    <scope>NUCLEOTIDE SEQUENCE [LARGE SCALE GENOMIC DNA]</scope>
</reference>
<evidence type="ECO:0000313" key="1">
    <source>
        <dbReference type="EMBL" id="SPC06573.1"/>
    </source>
</evidence>
<dbReference type="EMBL" id="OGUS01000115">
    <property type="protein sequence ID" value="SPC12446.1"/>
    <property type="molecule type" value="Genomic_DNA"/>
</dbReference>
<evidence type="ECO:0000313" key="3">
    <source>
        <dbReference type="Proteomes" id="UP000256862"/>
    </source>
</evidence>
<accession>A0A375FPA8</accession>